<sequence>MARRGSVRSKCYPQPWPQHGGEGDALLARLGISDNDALTDLSASLNPLGPPDWLGDWLARSLPLLTHYPDRQQQEAREALAHHHALDAAQVRVTNGGAEAIHLIAQAYRSKRALVIEPTFGEYARACELNGMEVRRLSLVGDDFRLDVDGLCQALVAVDVVFLCRPNNPTGTLVSCQAIETLLEHAEAANTLLVVDEAFIEFHGEQASLVDWVRRGAPLVLLRSLTKFYCLPGLRLGYLLAQPERVQQISGYQVAWSLNALAAALIPHLLNDQGYVERTLNWVSGERSRVGKNLRRLGYVVPEAHANFVLCRPGGVASPARGEAMLRQLVKHGFIARHTHTFAGLDGSWVRLALGLPATNDAWLAALAGAAE</sequence>
<accession>A0A5C1NGK4</accession>
<feature type="domain" description="Aminotransferase class I/classII large" evidence="10">
    <location>
        <begin position="64"/>
        <end position="359"/>
    </location>
</feature>
<dbReference type="InterPro" id="IPR015422">
    <property type="entry name" value="PyrdxlP-dep_Trfase_small"/>
</dbReference>
<comment type="pathway">
    <text evidence="3">Cofactor biosynthesis; adenosylcobalamin biosynthesis.</text>
</comment>
<dbReference type="GO" id="GO:0009236">
    <property type="term" value="P:cobalamin biosynthetic process"/>
    <property type="evidence" value="ECO:0007669"/>
    <property type="project" value="UniProtKB-UniPathway"/>
</dbReference>
<dbReference type="PANTHER" id="PTHR42885:SF1">
    <property type="entry name" value="THREONINE-PHOSPHATE DECARBOXYLASE"/>
    <property type="match status" value="1"/>
</dbReference>
<evidence type="ECO:0000313" key="12">
    <source>
        <dbReference type="Proteomes" id="UP000324285"/>
    </source>
</evidence>
<name>A0A5C1NGK4_9GAMM</name>
<evidence type="ECO:0000256" key="3">
    <source>
        <dbReference type="ARBA" id="ARBA00004953"/>
    </source>
</evidence>
<keyword evidence="12" id="KW-1185">Reference proteome</keyword>
<dbReference type="InterPro" id="IPR004839">
    <property type="entry name" value="Aminotransferase_I/II_large"/>
</dbReference>
<dbReference type="CDD" id="cd00609">
    <property type="entry name" value="AAT_like"/>
    <property type="match status" value="1"/>
</dbReference>
<evidence type="ECO:0000256" key="5">
    <source>
        <dbReference type="ARBA" id="ARBA00022573"/>
    </source>
</evidence>
<dbReference type="Gene3D" id="3.40.640.10">
    <property type="entry name" value="Type I PLP-dependent aspartate aminotransferase-like (Major domain)"/>
    <property type="match status" value="1"/>
</dbReference>
<dbReference type="GO" id="GO:0030170">
    <property type="term" value="F:pyridoxal phosphate binding"/>
    <property type="evidence" value="ECO:0007669"/>
    <property type="project" value="InterPro"/>
</dbReference>
<keyword evidence="7 11" id="KW-0456">Lyase</keyword>
<protein>
    <recommendedName>
        <fullName evidence="4">threonine-phosphate decarboxylase</fullName>
        <ecNumber evidence="4">4.1.1.81</ecNumber>
    </recommendedName>
    <alternativeName>
        <fullName evidence="8">L-threonine-O-3-phosphate decarboxylase</fullName>
    </alternativeName>
</protein>
<dbReference type="EMBL" id="CP038437">
    <property type="protein sequence ID" value="QEM82304.1"/>
    <property type="molecule type" value="Genomic_DNA"/>
</dbReference>
<keyword evidence="6" id="KW-0663">Pyridoxal phosphate</keyword>
<dbReference type="InterPro" id="IPR005860">
    <property type="entry name" value="CobD"/>
</dbReference>
<dbReference type="Pfam" id="PF00155">
    <property type="entry name" value="Aminotran_1_2"/>
    <property type="match status" value="1"/>
</dbReference>
<evidence type="ECO:0000256" key="7">
    <source>
        <dbReference type="ARBA" id="ARBA00023239"/>
    </source>
</evidence>
<dbReference type="EC" id="4.1.1.81" evidence="4"/>
<comment type="catalytic activity">
    <reaction evidence="9">
        <text>O-phospho-L-threonine + H(+) = (R)-1-aminopropan-2-yl phosphate + CO2</text>
        <dbReference type="Rhea" id="RHEA:11492"/>
        <dbReference type="ChEBI" id="CHEBI:15378"/>
        <dbReference type="ChEBI" id="CHEBI:16526"/>
        <dbReference type="ChEBI" id="CHEBI:58563"/>
        <dbReference type="ChEBI" id="CHEBI:58675"/>
        <dbReference type="EC" id="4.1.1.81"/>
    </reaction>
</comment>
<evidence type="ECO:0000256" key="9">
    <source>
        <dbReference type="ARBA" id="ARBA00048531"/>
    </source>
</evidence>
<evidence type="ECO:0000256" key="4">
    <source>
        <dbReference type="ARBA" id="ARBA00012285"/>
    </source>
</evidence>
<dbReference type="KEGG" id="hbh:E4T21_12700"/>
<organism evidence="11 12">
    <name type="scientific">Halomonas binhaiensis</name>
    <dbReference type="NCBI Taxonomy" id="2562282"/>
    <lineage>
        <taxon>Bacteria</taxon>
        <taxon>Pseudomonadati</taxon>
        <taxon>Pseudomonadota</taxon>
        <taxon>Gammaproteobacteria</taxon>
        <taxon>Oceanospirillales</taxon>
        <taxon>Halomonadaceae</taxon>
        <taxon>Halomonas</taxon>
    </lineage>
</organism>
<dbReference type="OrthoDB" id="9813612at2"/>
<dbReference type="Proteomes" id="UP000324285">
    <property type="component" value="Chromosome"/>
</dbReference>
<proteinExistence type="predicted"/>
<evidence type="ECO:0000256" key="1">
    <source>
        <dbReference type="ARBA" id="ARBA00001933"/>
    </source>
</evidence>
<evidence type="ECO:0000313" key="11">
    <source>
        <dbReference type="EMBL" id="QEM82304.1"/>
    </source>
</evidence>
<dbReference type="NCBIfam" id="TIGR01140">
    <property type="entry name" value="L_thr_O3P_dcar"/>
    <property type="match status" value="1"/>
</dbReference>
<dbReference type="Gene3D" id="3.90.1150.10">
    <property type="entry name" value="Aspartate Aminotransferase, domain 1"/>
    <property type="match status" value="1"/>
</dbReference>
<dbReference type="UniPathway" id="UPA00148"/>
<evidence type="ECO:0000259" key="10">
    <source>
        <dbReference type="Pfam" id="PF00155"/>
    </source>
</evidence>
<evidence type="ECO:0000256" key="2">
    <source>
        <dbReference type="ARBA" id="ARBA00003444"/>
    </source>
</evidence>
<comment type="cofactor">
    <cofactor evidence="1">
        <name>pyridoxal 5'-phosphate</name>
        <dbReference type="ChEBI" id="CHEBI:597326"/>
    </cofactor>
</comment>
<gene>
    <name evidence="11" type="ORF">E4T21_12700</name>
</gene>
<dbReference type="InterPro" id="IPR015424">
    <property type="entry name" value="PyrdxlP-dep_Trfase"/>
</dbReference>
<keyword evidence="5" id="KW-0169">Cobalamin biosynthesis</keyword>
<reference evidence="11" key="1">
    <citation type="submission" date="2021-02" db="EMBL/GenBank/DDBJ databases">
        <title>Strain Y2R2, a novel species of the genus Halomonas.</title>
        <authorList>
            <person name="Huang H."/>
        </authorList>
    </citation>
    <scope>NUCLEOTIDE SEQUENCE</scope>
    <source>
        <strain evidence="11">Y2R2</strain>
    </source>
</reference>
<dbReference type="AlphaFoldDB" id="A0A5C1NGK4"/>
<dbReference type="PANTHER" id="PTHR42885">
    <property type="entry name" value="HISTIDINOL-PHOSPHATE AMINOTRANSFERASE-RELATED"/>
    <property type="match status" value="1"/>
</dbReference>
<dbReference type="GO" id="GO:0048472">
    <property type="term" value="F:threonine-phosphate decarboxylase activity"/>
    <property type="evidence" value="ECO:0007669"/>
    <property type="project" value="UniProtKB-EC"/>
</dbReference>
<dbReference type="InterPro" id="IPR015421">
    <property type="entry name" value="PyrdxlP-dep_Trfase_major"/>
</dbReference>
<evidence type="ECO:0000256" key="8">
    <source>
        <dbReference type="ARBA" id="ARBA00029996"/>
    </source>
</evidence>
<evidence type="ECO:0000256" key="6">
    <source>
        <dbReference type="ARBA" id="ARBA00022898"/>
    </source>
</evidence>
<dbReference type="SUPFAM" id="SSF53383">
    <property type="entry name" value="PLP-dependent transferases"/>
    <property type="match status" value="1"/>
</dbReference>
<comment type="function">
    <text evidence="2">Decarboxylates L-threonine-O-3-phosphate to yield (R)-1-amino-2-propanol O-2-phosphate, the precursor for the linkage between the nucleotide loop and the corrin ring in cobalamin.</text>
</comment>